<reference evidence="8 9" key="1">
    <citation type="journal article" date="2011" name="PLoS Pathog.">
        <title>Dynamic evolution of pathogenicity revealed by sequencing and comparative genomics of 19 Pseudomonas syringae isolates.</title>
        <authorList>
            <person name="Baltrus D.A."/>
            <person name="Nishimura M.T."/>
            <person name="Romanchuk A."/>
            <person name="Chang J.H."/>
            <person name="Mukhtar M.S."/>
            <person name="Cherkis K."/>
            <person name="Roach J."/>
            <person name="Grant S.R."/>
            <person name="Jones C.D."/>
            <person name="Dangl J.L."/>
        </authorList>
    </citation>
    <scope>NUCLEOTIDE SEQUENCE [LARGE SCALE GENOMIC DNA]</scope>
    <source>
        <strain evidence="9">M301072PT</strain>
    </source>
</reference>
<dbReference type="Pfam" id="PF04055">
    <property type="entry name" value="Radical_SAM"/>
    <property type="match status" value="1"/>
</dbReference>
<name>F3FCF1_PSESX</name>
<dbReference type="PATRIC" id="fig|629262.5.peg.363"/>
<comment type="cofactor">
    <cofactor evidence="1">
        <name>[4Fe-4S] cluster</name>
        <dbReference type="ChEBI" id="CHEBI:49883"/>
    </cofactor>
</comment>
<keyword evidence="4" id="KW-0479">Metal-binding</keyword>
<evidence type="ECO:0000256" key="1">
    <source>
        <dbReference type="ARBA" id="ARBA00001966"/>
    </source>
</evidence>
<comment type="caution">
    <text evidence="8">The sequence shown here is derived from an EMBL/GenBank/DDBJ whole genome shotgun (WGS) entry which is preliminary data.</text>
</comment>
<dbReference type="InterPro" id="IPR007197">
    <property type="entry name" value="rSAM"/>
</dbReference>
<accession>F3FCF1</accession>
<feature type="non-terminal residue" evidence="8">
    <location>
        <position position="1"/>
    </location>
</feature>
<keyword evidence="6" id="KW-0411">Iron-sulfur</keyword>
<keyword evidence="5" id="KW-0408">Iron</keyword>
<sequence length="138" mass="15825">AEPPDVFNHNLETVPRLYKAARPGSDYQWSLTLLQRFKQMVPHVPTKSGLMLGLGETDEEVIEVMQRMREHDIDMLTLGQYLQPSRNHLPVQRFVHPDTFAWFAEEGYKMGFKNVASGPLVRSSYHADEQAKIAKAML</sequence>
<keyword evidence="3" id="KW-0949">S-adenosyl-L-methionine</keyword>
<dbReference type="SUPFAM" id="SSF102114">
    <property type="entry name" value="Radical SAM enzymes"/>
    <property type="match status" value="1"/>
</dbReference>
<dbReference type="AlphaFoldDB" id="F3FCF1"/>
<dbReference type="InterPro" id="IPR013785">
    <property type="entry name" value="Aldolase_TIM"/>
</dbReference>
<evidence type="ECO:0000256" key="4">
    <source>
        <dbReference type="ARBA" id="ARBA00022723"/>
    </source>
</evidence>
<evidence type="ECO:0000259" key="7">
    <source>
        <dbReference type="PROSITE" id="PS51918"/>
    </source>
</evidence>
<dbReference type="InterPro" id="IPR058240">
    <property type="entry name" value="rSAM_sf"/>
</dbReference>
<evidence type="ECO:0000256" key="3">
    <source>
        <dbReference type="ARBA" id="ARBA00022691"/>
    </source>
</evidence>
<evidence type="ECO:0000256" key="5">
    <source>
        <dbReference type="ARBA" id="ARBA00023004"/>
    </source>
</evidence>
<evidence type="ECO:0000256" key="6">
    <source>
        <dbReference type="ARBA" id="ARBA00023014"/>
    </source>
</evidence>
<dbReference type="Gene3D" id="3.20.20.70">
    <property type="entry name" value="Aldolase class I"/>
    <property type="match status" value="1"/>
</dbReference>
<keyword evidence="8" id="KW-0808">Transferase</keyword>
<dbReference type="InterPro" id="IPR003698">
    <property type="entry name" value="Lipoyl_synth"/>
</dbReference>
<dbReference type="GO" id="GO:0046872">
    <property type="term" value="F:metal ion binding"/>
    <property type="evidence" value="ECO:0007669"/>
    <property type="project" value="UniProtKB-KW"/>
</dbReference>
<dbReference type="EMBL" id="AEAH01000093">
    <property type="protein sequence ID" value="EGH27887.1"/>
    <property type="molecule type" value="Genomic_DNA"/>
</dbReference>
<dbReference type="GO" id="GO:0051539">
    <property type="term" value="F:4 iron, 4 sulfur cluster binding"/>
    <property type="evidence" value="ECO:0007669"/>
    <property type="project" value="UniProtKB-KW"/>
</dbReference>
<dbReference type="Proteomes" id="UP000004471">
    <property type="component" value="Unassembled WGS sequence"/>
</dbReference>
<dbReference type="PROSITE" id="PS51918">
    <property type="entry name" value="RADICAL_SAM"/>
    <property type="match status" value="1"/>
</dbReference>
<evidence type="ECO:0000313" key="9">
    <source>
        <dbReference type="Proteomes" id="UP000004471"/>
    </source>
</evidence>
<dbReference type="HOGENOM" id="CLU_1849378_0_0_6"/>
<dbReference type="GO" id="GO:0016992">
    <property type="term" value="F:lipoate synthase activity"/>
    <property type="evidence" value="ECO:0007669"/>
    <property type="project" value="UniProtKB-EC"/>
</dbReference>
<proteinExistence type="predicted"/>
<dbReference type="EC" id="2.8.1.8" evidence="8"/>
<gene>
    <name evidence="8" type="ORF">PSYJA_02199</name>
</gene>
<feature type="domain" description="Radical SAM core" evidence="7">
    <location>
        <begin position="1"/>
        <end position="113"/>
    </location>
</feature>
<evidence type="ECO:0000313" key="8">
    <source>
        <dbReference type="EMBL" id="EGH27887.1"/>
    </source>
</evidence>
<dbReference type="PANTHER" id="PTHR10949:SF0">
    <property type="entry name" value="LIPOYL SYNTHASE, MITOCHONDRIAL"/>
    <property type="match status" value="1"/>
</dbReference>
<evidence type="ECO:0000256" key="2">
    <source>
        <dbReference type="ARBA" id="ARBA00022485"/>
    </source>
</evidence>
<keyword evidence="2" id="KW-0004">4Fe-4S</keyword>
<protein>
    <submittedName>
        <fullName evidence="8">Lipoyl synthase</fullName>
        <ecNumber evidence="8">2.8.1.8</ecNumber>
    </submittedName>
</protein>
<organism evidence="8 9">
    <name type="scientific">Pseudomonas syringae pv. japonica str. M301072</name>
    <dbReference type="NCBI Taxonomy" id="629262"/>
    <lineage>
        <taxon>Bacteria</taxon>
        <taxon>Pseudomonadati</taxon>
        <taxon>Pseudomonadota</taxon>
        <taxon>Gammaproteobacteria</taxon>
        <taxon>Pseudomonadales</taxon>
        <taxon>Pseudomonadaceae</taxon>
        <taxon>Pseudomonas</taxon>
        <taxon>Pseudomonas syringae</taxon>
    </lineage>
</organism>
<dbReference type="PANTHER" id="PTHR10949">
    <property type="entry name" value="LIPOYL SYNTHASE"/>
    <property type="match status" value="1"/>
</dbReference>